<dbReference type="Gene3D" id="1.20.1440.100">
    <property type="entry name" value="SG protein - dephosphorylation function"/>
    <property type="match status" value="1"/>
</dbReference>
<dbReference type="NCBIfam" id="TIGR01488">
    <property type="entry name" value="HAD-SF-IB"/>
    <property type="match status" value="1"/>
</dbReference>
<dbReference type="PANTHER" id="PTHR43344">
    <property type="entry name" value="PHOSPHOSERINE PHOSPHATASE"/>
    <property type="match status" value="1"/>
</dbReference>
<evidence type="ECO:0000256" key="1">
    <source>
        <dbReference type="ARBA" id="ARBA00009184"/>
    </source>
</evidence>
<dbReference type="GO" id="GO:0016787">
    <property type="term" value="F:hydrolase activity"/>
    <property type="evidence" value="ECO:0007669"/>
    <property type="project" value="UniProtKB-KW"/>
</dbReference>
<dbReference type="Gene3D" id="3.40.50.1000">
    <property type="entry name" value="HAD superfamily/HAD-like"/>
    <property type="match status" value="1"/>
</dbReference>
<keyword evidence="6" id="KW-1185">Reference proteome</keyword>
<keyword evidence="3 5" id="KW-0378">Hydrolase</keyword>
<name>A0ABY7NZC9_9ACTN</name>
<dbReference type="PANTHER" id="PTHR43344:SF13">
    <property type="entry name" value="PHOSPHATASE RV3661-RELATED"/>
    <property type="match status" value="1"/>
</dbReference>
<dbReference type="InterPro" id="IPR036412">
    <property type="entry name" value="HAD-like_sf"/>
</dbReference>
<dbReference type="InterPro" id="IPR006385">
    <property type="entry name" value="HAD_hydro_SerB1"/>
</dbReference>
<evidence type="ECO:0000313" key="6">
    <source>
        <dbReference type="Proteomes" id="UP001212326"/>
    </source>
</evidence>
<protein>
    <submittedName>
        <fullName evidence="5">HAD-IB family hydrolase</fullName>
    </submittedName>
</protein>
<keyword evidence="2" id="KW-0479">Metal-binding</keyword>
<gene>
    <name evidence="5" type="ORF">O1G22_11630</name>
</gene>
<evidence type="ECO:0000256" key="4">
    <source>
        <dbReference type="ARBA" id="ARBA00022842"/>
    </source>
</evidence>
<organism evidence="5 6">
    <name type="scientific">Streptomyces camelliae</name>
    <dbReference type="NCBI Taxonomy" id="3004093"/>
    <lineage>
        <taxon>Bacteria</taxon>
        <taxon>Bacillati</taxon>
        <taxon>Actinomycetota</taxon>
        <taxon>Actinomycetes</taxon>
        <taxon>Kitasatosporales</taxon>
        <taxon>Streptomycetaceae</taxon>
        <taxon>Streptomyces</taxon>
    </lineage>
</organism>
<evidence type="ECO:0000256" key="2">
    <source>
        <dbReference type="ARBA" id="ARBA00022723"/>
    </source>
</evidence>
<proteinExistence type="inferred from homology"/>
<accession>A0ABY7NZC9</accession>
<dbReference type="SUPFAM" id="SSF56784">
    <property type="entry name" value="HAD-like"/>
    <property type="match status" value="1"/>
</dbReference>
<dbReference type="InterPro" id="IPR023214">
    <property type="entry name" value="HAD_sf"/>
</dbReference>
<dbReference type="InterPro" id="IPR050582">
    <property type="entry name" value="HAD-like_SerB"/>
</dbReference>
<dbReference type="RefSeq" id="WP_270081299.1">
    <property type="nucleotide sequence ID" value="NZ_CP115300.1"/>
</dbReference>
<dbReference type="Proteomes" id="UP001212326">
    <property type="component" value="Chromosome"/>
</dbReference>
<keyword evidence="4" id="KW-0460">Magnesium</keyword>
<evidence type="ECO:0000313" key="5">
    <source>
        <dbReference type="EMBL" id="WBO63435.1"/>
    </source>
</evidence>
<sequence length="231" mass="26171">MRNAEPGTGAYAFFDVDDTLVRLKTMFSFQEYYYTHTGFLPSVLGRWRAEKYEATRRRHLAQGRPREFINRTYYQTFRGRRPEQVAELARRWYTEVRQQGDGLYLPGALRALRTRQEAGDEVVFVSGSMVDILRPIAEELGVTRMLATRLVTEGGRYTGEIVPPQTIGHGKAEAVRSFLRASGASAAACWAFGDDRSDLPMLAEVGHPVFVSEQPEIAELADVHGWQLIRP</sequence>
<evidence type="ECO:0000256" key="3">
    <source>
        <dbReference type="ARBA" id="ARBA00022801"/>
    </source>
</evidence>
<reference evidence="5 6" key="1">
    <citation type="submission" date="2022-12" db="EMBL/GenBank/DDBJ databases">
        <authorList>
            <person name="Mo P."/>
        </authorList>
    </citation>
    <scope>NUCLEOTIDE SEQUENCE [LARGE SCALE GENOMIC DNA]</scope>
    <source>
        <strain evidence="5 6">HUAS 2-6</strain>
    </source>
</reference>
<dbReference type="Pfam" id="PF12710">
    <property type="entry name" value="HAD"/>
    <property type="match status" value="1"/>
</dbReference>
<dbReference type="EMBL" id="CP115300">
    <property type="protein sequence ID" value="WBO63435.1"/>
    <property type="molecule type" value="Genomic_DNA"/>
</dbReference>
<dbReference type="NCBIfam" id="TIGR01490">
    <property type="entry name" value="HAD-SF-IB-hyp1"/>
    <property type="match status" value="1"/>
</dbReference>
<comment type="similarity">
    <text evidence="1">Belongs to the HAD-like hydrolase superfamily. SerB family.</text>
</comment>